<organism evidence="3 4">
    <name type="scientific">Facklamia languida CCUG 37842</name>
    <dbReference type="NCBI Taxonomy" id="883113"/>
    <lineage>
        <taxon>Bacteria</taxon>
        <taxon>Bacillati</taxon>
        <taxon>Bacillota</taxon>
        <taxon>Bacilli</taxon>
        <taxon>Lactobacillales</taxon>
        <taxon>Aerococcaceae</taxon>
        <taxon>Facklamia</taxon>
    </lineage>
</organism>
<accession>H3NHY3</accession>
<dbReference type="FunFam" id="3.40.50.2000:FF:000136">
    <property type="entry name" value="Glycosyl transferase, group 1"/>
    <property type="match status" value="1"/>
</dbReference>
<dbReference type="STRING" id="883113.HMPREF9708_00411"/>
<keyword evidence="4" id="KW-1185">Reference proteome</keyword>
<protein>
    <recommendedName>
        <fullName evidence="5">Glycosyltransferase subfamily 4-like N-terminal domain-containing protein</fullName>
    </recommendedName>
</protein>
<dbReference type="Proteomes" id="UP000006190">
    <property type="component" value="Unassembled WGS sequence"/>
</dbReference>
<evidence type="ECO:0000259" key="1">
    <source>
        <dbReference type="Pfam" id="PF00534"/>
    </source>
</evidence>
<dbReference type="PANTHER" id="PTHR45947">
    <property type="entry name" value="SULFOQUINOVOSYL TRANSFERASE SQD2"/>
    <property type="match status" value="1"/>
</dbReference>
<reference evidence="3 4" key="1">
    <citation type="submission" date="2012-01" db="EMBL/GenBank/DDBJ databases">
        <title>The Genome Sequence of Facklamia languida CCUG 37842.</title>
        <authorList>
            <consortium name="The Broad Institute Genome Sequencing Platform"/>
            <person name="Earl A."/>
            <person name="Ward D."/>
            <person name="Feldgarden M."/>
            <person name="Gevers D."/>
            <person name="Huys G."/>
            <person name="Young S.K."/>
            <person name="Zeng Q."/>
            <person name="Gargeya S."/>
            <person name="Fitzgerald M."/>
            <person name="Haas B."/>
            <person name="Abouelleil A."/>
            <person name="Alvarado L."/>
            <person name="Arachchi H.M."/>
            <person name="Berlin A."/>
            <person name="Chapman S.B."/>
            <person name="Gearin G."/>
            <person name="Goldberg J."/>
            <person name="Griggs A."/>
            <person name="Gujja S."/>
            <person name="Hansen M."/>
            <person name="Heiman D."/>
            <person name="Howarth C."/>
            <person name="Larimer J."/>
            <person name="Lui A."/>
            <person name="MacDonald P.J.P."/>
            <person name="McCowen C."/>
            <person name="Montmayeur A."/>
            <person name="Murphy C."/>
            <person name="Neiman D."/>
            <person name="Pearson M."/>
            <person name="Priest M."/>
            <person name="Roberts A."/>
            <person name="Saif S."/>
            <person name="Shea T."/>
            <person name="Sisk P."/>
            <person name="Stolte C."/>
            <person name="Sykes S."/>
            <person name="Wortman J."/>
            <person name="Nusbaum C."/>
            <person name="Birren B."/>
        </authorList>
    </citation>
    <scope>NUCLEOTIDE SEQUENCE [LARGE SCALE GENOMIC DNA]</scope>
    <source>
        <strain evidence="3 4">CCUG 37842</strain>
    </source>
</reference>
<dbReference type="OrthoDB" id="9802525at2"/>
<dbReference type="InterPro" id="IPR028098">
    <property type="entry name" value="Glyco_trans_4-like_N"/>
</dbReference>
<dbReference type="InterPro" id="IPR001296">
    <property type="entry name" value="Glyco_trans_1"/>
</dbReference>
<dbReference type="RefSeq" id="WP_006308363.1">
    <property type="nucleotide sequence ID" value="NZ_JH601133.1"/>
</dbReference>
<sequence>MKIGMFTDTYFPQLSGVSTSIKVLTEELRQQGHEVIIFTTTDPKAQPEPDVVRVASIPFLSFSDRRIAYRGFDRCLKIARSMDIDIIHTHTEFSMGLAGKYVASRLNIPNVHTYHTMYENYTHYILDGLLVQASHVRLLSRQYCNLSDGVIAPSQLTKDTLLSYGINVPIRIIATGVVIPPYDPQAADNLRGQLGISKDEKVLLSLSRLSKEKNIIQVLETYRKLQESHDHLRLVVAGDGPERETLENYNRKYQLGIDFVGFVDHDQVGTYYQMADLYLNASDSESQGLTYLEAIVNRCPIIAKRNDYLETIITQPEFGVLFDDQYSMVEASQDFLDLINQGKVHEINPECLYDLSSGKFAESVMDYYQSLIQKHRHHDRGIFDAVFGKVKNVIREIVIGGKANAK</sequence>
<evidence type="ECO:0000313" key="4">
    <source>
        <dbReference type="Proteomes" id="UP000006190"/>
    </source>
</evidence>
<dbReference type="PANTHER" id="PTHR45947:SF3">
    <property type="entry name" value="SULFOQUINOVOSYL TRANSFERASE SQD2"/>
    <property type="match status" value="1"/>
</dbReference>
<dbReference type="EMBL" id="AGEG01000003">
    <property type="protein sequence ID" value="EHR37782.1"/>
    <property type="molecule type" value="Genomic_DNA"/>
</dbReference>
<dbReference type="PATRIC" id="fig|883113.3.peg.414"/>
<feature type="domain" description="Glycosyltransferase subfamily 4-like N-terminal" evidence="2">
    <location>
        <begin position="15"/>
        <end position="177"/>
    </location>
</feature>
<dbReference type="Pfam" id="PF00534">
    <property type="entry name" value="Glycos_transf_1"/>
    <property type="match status" value="1"/>
</dbReference>
<dbReference type="eggNOG" id="COG0438">
    <property type="taxonomic scope" value="Bacteria"/>
</dbReference>
<proteinExistence type="predicted"/>
<comment type="caution">
    <text evidence="3">The sequence shown here is derived from an EMBL/GenBank/DDBJ whole genome shotgun (WGS) entry which is preliminary data.</text>
</comment>
<evidence type="ECO:0000259" key="2">
    <source>
        <dbReference type="Pfam" id="PF13439"/>
    </source>
</evidence>
<feature type="domain" description="Glycosyl transferase family 1" evidence="1">
    <location>
        <begin position="188"/>
        <end position="341"/>
    </location>
</feature>
<dbReference type="HOGENOM" id="CLU_009583_2_0_9"/>
<dbReference type="GO" id="GO:0016758">
    <property type="term" value="F:hexosyltransferase activity"/>
    <property type="evidence" value="ECO:0007669"/>
    <property type="project" value="TreeGrafter"/>
</dbReference>
<dbReference type="InterPro" id="IPR050194">
    <property type="entry name" value="Glycosyltransferase_grp1"/>
</dbReference>
<evidence type="ECO:0008006" key="5">
    <source>
        <dbReference type="Google" id="ProtNLM"/>
    </source>
</evidence>
<gene>
    <name evidence="3" type="ORF">HMPREF9708_00411</name>
</gene>
<dbReference type="SUPFAM" id="SSF53756">
    <property type="entry name" value="UDP-Glycosyltransferase/glycogen phosphorylase"/>
    <property type="match status" value="1"/>
</dbReference>
<name>H3NHY3_9LACT</name>
<dbReference type="Gene3D" id="3.40.50.2000">
    <property type="entry name" value="Glycogen Phosphorylase B"/>
    <property type="match status" value="2"/>
</dbReference>
<dbReference type="AlphaFoldDB" id="H3NHY3"/>
<dbReference type="Pfam" id="PF13439">
    <property type="entry name" value="Glyco_transf_4"/>
    <property type="match status" value="1"/>
</dbReference>
<evidence type="ECO:0000313" key="3">
    <source>
        <dbReference type="EMBL" id="EHR37782.1"/>
    </source>
</evidence>